<reference evidence="1 2" key="1">
    <citation type="journal article" date="2019" name="Int. J. Syst. Evol. Microbiol.">
        <title>The Global Catalogue of Microorganisms (GCM) 10K type strain sequencing project: providing services to taxonomists for standard genome sequencing and annotation.</title>
        <authorList>
            <consortium name="The Broad Institute Genomics Platform"/>
            <consortium name="The Broad Institute Genome Sequencing Center for Infectious Disease"/>
            <person name="Wu L."/>
            <person name="Ma J."/>
        </authorList>
    </citation>
    <scope>NUCLEOTIDE SEQUENCE [LARGE SCALE GENOMIC DNA]</scope>
    <source>
        <strain evidence="1 2">JCM 16221</strain>
    </source>
</reference>
<proteinExistence type="predicted"/>
<dbReference type="Proteomes" id="UP001501218">
    <property type="component" value="Unassembled WGS sequence"/>
</dbReference>
<keyword evidence="2" id="KW-1185">Reference proteome</keyword>
<dbReference type="EMBL" id="BAAARA010000001">
    <property type="protein sequence ID" value="GAA2330071.1"/>
    <property type="molecule type" value="Genomic_DNA"/>
</dbReference>
<protein>
    <recommendedName>
        <fullName evidence="3">MerR family transcriptional regulator</fullName>
    </recommendedName>
</protein>
<evidence type="ECO:0000313" key="1">
    <source>
        <dbReference type="EMBL" id="GAA2330071.1"/>
    </source>
</evidence>
<evidence type="ECO:0000313" key="2">
    <source>
        <dbReference type="Proteomes" id="UP001501218"/>
    </source>
</evidence>
<sequence length="149" mass="17206">MTTLERERADTRQAFEQLERLEELQQQLAPEVSDAQARNLAEAVRVALESIHPVRVPIASELLELDEKTVREWAREGVLTEAETTSPRKHLDPKRLHVVLHLVRDLRAAGKTRGLLDAVWWRLQDEALLYREDLAESLDQMRRGEVAKL</sequence>
<name>A0ABN3FGQ5_9PSEU</name>
<evidence type="ECO:0008006" key="3">
    <source>
        <dbReference type="Google" id="ProtNLM"/>
    </source>
</evidence>
<organism evidence="1 2">
    <name type="scientific">Saccharopolyspora halophila</name>
    <dbReference type="NCBI Taxonomy" id="405551"/>
    <lineage>
        <taxon>Bacteria</taxon>
        <taxon>Bacillati</taxon>
        <taxon>Actinomycetota</taxon>
        <taxon>Actinomycetes</taxon>
        <taxon>Pseudonocardiales</taxon>
        <taxon>Pseudonocardiaceae</taxon>
        <taxon>Saccharopolyspora</taxon>
    </lineage>
</organism>
<accession>A0ABN3FGQ5</accession>
<comment type="caution">
    <text evidence="1">The sequence shown here is derived from an EMBL/GenBank/DDBJ whole genome shotgun (WGS) entry which is preliminary data.</text>
</comment>
<gene>
    <name evidence="1" type="ORF">GCM10009854_01060</name>
</gene>
<dbReference type="RefSeq" id="WP_344125230.1">
    <property type="nucleotide sequence ID" value="NZ_BAAARA010000001.1"/>
</dbReference>